<protein>
    <submittedName>
        <fullName evidence="1">Uncharacterized protein</fullName>
    </submittedName>
</protein>
<comment type="caution">
    <text evidence="1">The sequence shown here is derived from an EMBL/GenBank/DDBJ whole genome shotgun (WGS) entry which is preliminary data.</text>
</comment>
<gene>
    <name evidence="1" type="ORF">Pma05_30860</name>
</gene>
<dbReference type="EMBL" id="BONX01000018">
    <property type="protein sequence ID" value="GIG96513.1"/>
    <property type="molecule type" value="Genomic_DNA"/>
</dbReference>
<keyword evidence="2" id="KW-1185">Reference proteome</keyword>
<evidence type="ECO:0000313" key="1">
    <source>
        <dbReference type="EMBL" id="GIG96513.1"/>
    </source>
</evidence>
<reference evidence="1 2" key="1">
    <citation type="submission" date="2021-01" db="EMBL/GenBank/DDBJ databases">
        <title>Whole genome shotgun sequence of Plantactinospora mayteni NBRC 109088.</title>
        <authorList>
            <person name="Komaki H."/>
            <person name="Tamura T."/>
        </authorList>
    </citation>
    <scope>NUCLEOTIDE SEQUENCE [LARGE SCALE GENOMIC DNA]</scope>
    <source>
        <strain evidence="1 2">NBRC 109088</strain>
    </source>
</reference>
<sequence>MLGRVISVWQKLDLDIYVRPRSRQSHTWRSGAADVSASVSAVSTQEGLAKVGC</sequence>
<accession>A0ABQ4EPE3</accession>
<organism evidence="1 2">
    <name type="scientific">Plantactinospora mayteni</name>
    <dbReference type="NCBI Taxonomy" id="566021"/>
    <lineage>
        <taxon>Bacteria</taxon>
        <taxon>Bacillati</taxon>
        <taxon>Actinomycetota</taxon>
        <taxon>Actinomycetes</taxon>
        <taxon>Micromonosporales</taxon>
        <taxon>Micromonosporaceae</taxon>
        <taxon>Plantactinospora</taxon>
    </lineage>
</organism>
<dbReference type="Proteomes" id="UP000621500">
    <property type="component" value="Unassembled WGS sequence"/>
</dbReference>
<name>A0ABQ4EPE3_9ACTN</name>
<proteinExistence type="predicted"/>
<evidence type="ECO:0000313" key="2">
    <source>
        <dbReference type="Proteomes" id="UP000621500"/>
    </source>
</evidence>